<proteinExistence type="predicted"/>
<organism evidence="3 4">
    <name type="scientific">Lachnellula occidentalis</name>
    <dbReference type="NCBI Taxonomy" id="215460"/>
    <lineage>
        <taxon>Eukaryota</taxon>
        <taxon>Fungi</taxon>
        <taxon>Dikarya</taxon>
        <taxon>Ascomycota</taxon>
        <taxon>Pezizomycotina</taxon>
        <taxon>Leotiomycetes</taxon>
        <taxon>Helotiales</taxon>
        <taxon>Lachnaceae</taxon>
        <taxon>Lachnellula</taxon>
    </lineage>
</organism>
<name>A0A8H8S8Q5_9HELO</name>
<feature type="region of interest" description="Disordered" evidence="1">
    <location>
        <begin position="350"/>
        <end position="378"/>
    </location>
</feature>
<feature type="region of interest" description="Disordered" evidence="1">
    <location>
        <begin position="187"/>
        <end position="230"/>
    </location>
</feature>
<dbReference type="OrthoDB" id="2331100at2759"/>
<feature type="transmembrane region" description="Helical" evidence="2">
    <location>
        <begin position="6"/>
        <end position="30"/>
    </location>
</feature>
<dbReference type="CDD" id="cd00920">
    <property type="entry name" value="Cupredoxin"/>
    <property type="match status" value="1"/>
</dbReference>
<feature type="compositionally biased region" description="Low complexity" evidence="1">
    <location>
        <begin position="350"/>
        <end position="368"/>
    </location>
</feature>
<feature type="non-terminal residue" evidence="3">
    <location>
        <position position="1"/>
    </location>
</feature>
<dbReference type="Proteomes" id="UP000443090">
    <property type="component" value="Unassembled WGS sequence"/>
</dbReference>
<keyword evidence="2" id="KW-0812">Transmembrane</keyword>
<evidence type="ECO:0000313" key="3">
    <source>
        <dbReference type="EMBL" id="TVY49099.1"/>
    </source>
</evidence>
<protein>
    <submittedName>
        <fullName evidence="3">Putative GPI-anchored cupredoxin</fullName>
    </submittedName>
</protein>
<dbReference type="Gene3D" id="2.60.40.420">
    <property type="entry name" value="Cupredoxins - blue copper proteins"/>
    <property type="match status" value="1"/>
</dbReference>
<dbReference type="PANTHER" id="PTHR34883:SF19">
    <property type="entry name" value="EXTRACELLULAR SERINE-RICH PROTEIN"/>
    <property type="match status" value="1"/>
</dbReference>
<keyword evidence="4" id="KW-1185">Reference proteome</keyword>
<feature type="region of interest" description="Disordered" evidence="1">
    <location>
        <begin position="394"/>
        <end position="442"/>
    </location>
</feature>
<accession>A0A8H8S8Q5</accession>
<dbReference type="InterPro" id="IPR008972">
    <property type="entry name" value="Cupredoxin"/>
</dbReference>
<keyword evidence="2" id="KW-1133">Transmembrane helix</keyword>
<dbReference type="AlphaFoldDB" id="A0A8H8S8Q5"/>
<keyword evidence="2" id="KW-0472">Membrane</keyword>
<evidence type="ECO:0000256" key="1">
    <source>
        <dbReference type="SAM" id="MobiDB-lite"/>
    </source>
</evidence>
<dbReference type="EMBL" id="QGMI01000022">
    <property type="protein sequence ID" value="TVY49099.1"/>
    <property type="molecule type" value="Genomic_DNA"/>
</dbReference>
<gene>
    <name evidence="3" type="ORF">LOCC1_G001183</name>
</gene>
<dbReference type="SUPFAM" id="SSF49503">
    <property type="entry name" value="Cupredoxins"/>
    <property type="match status" value="1"/>
</dbReference>
<dbReference type="InterPro" id="IPR052953">
    <property type="entry name" value="Ser-rich/MCO-related"/>
</dbReference>
<comment type="caution">
    <text evidence="3">The sequence shown here is derived from an EMBL/GenBank/DDBJ whole genome shotgun (WGS) entry which is preliminary data.</text>
</comment>
<reference evidence="3 4" key="1">
    <citation type="submission" date="2018-05" db="EMBL/GenBank/DDBJ databases">
        <title>Genome sequencing and assembly of the regulated plant pathogen Lachnellula willkommii and related sister species for the development of diagnostic species identification markers.</title>
        <authorList>
            <person name="Giroux E."/>
            <person name="Bilodeau G."/>
        </authorList>
    </citation>
    <scope>NUCLEOTIDE SEQUENCE [LARGE SCALE GENOMIC DNA]</scope>
    <source>
        <strain evidence="3 4">CBS 160.35</strain>
    </source>
</reference>
<dbReference type="PANTHER" id="PTHR34883">
    <property type="entry name" value="SERINE-RICH PROTEIN, PUTATIVE-RELATED-RELATED"/>
    <property type="match status" value="1"/>
</dbReference>
<sequence length="442" mass="46866">MILSSSIWALIILAIVAASKMLLICLAFTFTSLVRLGRTQGATTSFPAVPTHTISVGAAGFVFTPDMVIANVGDIVEYRFYPQNHSVARADFKSPCIPYEYSGPGRVGFWGGFHPLNVIPPQPPFFQVQINDTAPIFFYCSAPGACIDDEMVGVINPNDTQTLDIQKAYAKNATIAFSPGESFPIESASSRSSSVPTSIFSSPSSGTTATDTATTTPTSTPTAAAAASKPPLSGGAIVGIVLGGAVVLFLVGASIYLCGRQRTLDTLEEFVQHNMQHATPAYMPGHLSLASATTYPPTTPKFDVHAPGGRRYSGQAGVFEHSATETKNYPTGSPLLDDGKELVIPNMHLAGSSVDSSPGSLSSGASPLNRRPIPDRPSSVSLLEETMYQPQDAAVPAELRVDMQNGPHELDVGSGRDYNPHPYNGPEYNPSPSSEYRQGRHL</sequence>
<feature type="transmembrane region" description="Helical" evidence="2">
    <location>
        <begin position="236"/>
        <end position="257"/>
    </location>
</feature>
<evidence type="ECO:0000256" key="2">
    <source>
        <dbReference type="SAM" id="Phobius"/>
    </source>
</evidence>
<evidence type="ECO:0000313" key="4">
    <source>
        <dbReference type="Proteomes" id="UP000443090"/>
    </source>
</evidence>